<name>A0AAN9L3J4_CANGL</name>
<dbReference type="Proteomes" id="UP001367508">
    <property type="component" value="Unassembled WGS sequence"/>
</dbReference>
<sequence>MAVSHMNTFISTYSALYDLTCLGTSRISKMIHYTLYWYRIINLRLVMANTDFNELQGIMIEICVLVQAACEYAIHQPLFGSGDVIEFLNTIDVRRLCRIVQIYNAFLMNYTLTETATDMAALALKPARIEFMTIGQNDTQIVQLLIGGLDIRTYESIPGLLDLNRPSTDPGYARRFLKAPLIRSQSLVSRDLTYFAYEIISLIIPRPSHRLMMLDQVLESLKTGYGTPIDPADELIAGFGFLHRTSQLMCKNYLVILNHNPKQLLPKPSLLVHTFLQRLPSQQHGKCTDIERQGTSLTYERRVER</sequence>
<comment type="caution">
    <text evidence="1">The sequence shown here is derived from an EMBL/GenBank/DDBJ whole genome shotgun (WGS) entry which is preliminary data.</text>
</comment>
<evidence type="ECO:0000313" key="2">
    <source>
        <dbReference type="Proteomes" id="UP001367508"/>
    </source>
</evidence>
<keyword evidence="2" id="KW-1185">Reference proteome</keyword>
<accession>A0AAN9L3J4</accession>
<reference evidence="1 2" key="1">
    <citation type="submission" date="2024-01" db="EMBL/GenBank/DDBJ databases">
        <title>The genomes of 5 underutilized Papilionoideae crops provide insights into root nodulation and disease resistanc.</title>
        <authorList>
            <person name="Jiang F."/>
        </authorList>
    </citation>
    <scope>NUCLEOTIDE SEQUENCE [LARGE SCALE GENOMIC DNA]</scope>
    <source>
        <strain evidence="1">LVBAO_FW01</strain>
        <tissue evidence="1">Leaves</tissue>
    </source>
</reference>
<proteinExistence type="predicted"/>
<dbReference type="AlphaFoldDB" id="A0AAN9L3J4"/>
<gene>
    <name evidence="1" type="ORF">VNO77_22939</name>
</gene>
<evidence type="ECO:0000313" key="1">
    <source>
        <dbReference type="EMBL" id="KAK7328815.1"/>
    </source>
</evidence>
<protein>
    <submittedName>
        <fullName evidence="1">Uncharacterized protein</fullName>
    </submittedName>
</protein>
<organism evidence="1 2">
    <name type="scientific">Canavalia gladiata</name>
    <name type="common">Sword bean</name>
    <name type="synonym">Dolichos gladiatus</name>
    <dbReference type="NCBI Taxonomy" id="3824"/>
    <lineage>
        <taxon>Eukaryota</taxon>
        <taxon>Viridiplantae</taxon>
        <taxon>Streptophyta</taxon>
        <taxon>Embryophyta</taxon>
        <taxon>Tracheophyta</taxon>
        <taxon>Spermatophyta</taxon>
        <taxon>Magnoliopsida</taxon>
        <taxon>eudicotyledons</taxon>
        <taxon>Gunneridae</taxon>
        <taxon>Pentapetalae</taxon>
        <taxon>rosids</taxon>
        <taxon>fabids</taxon>
        <taxon>Fabales</taxon>
        <taxon>Fabaceae</taxon>
        <taxon>Papilionoideae</taxon>
        <taxon>50 kb inversion clade</taxon>
        <taxon>NPAAA clade</taxon>
        <taxon>indigoferoid/millettioid clade</taxon>
        <taxon>Phaseoleae</taxon>
        <taxon>Canavalia</taxon>
    </lineage>
</organism>
<dbReference type="EMBL" id="JAYMYQ010000005">
    <property type="protein sequence ID" value="KAK7328815.1"/>
    <property type="molecule type" value="Genomic_DNA"/>
</dbReference>